<accession>A0A316TB19</accession>
<feature type="domain" description="Solute-binding protein family 3/N-terminal" evidence="6">
    <location>
        <begin position="73"/>
        <end position="309"/>
    </location>
</feature>
<feature type="region of interest" description="Disordered" evidence="4">
    <location>
        <begin position="27"/>
        <end position="56"/>
    </location>
</feature>
<sequence>MSRVTNGLAAMSAMAALLAGCGYDETPLPEEPEAAPSSAPAASTCTPSDSDFASYEPSDEITGKVAEIESRGRLIVGVSADTYLMASENPDEGNRIEGFDIEFAKAIGRAIFGSDFETGRNLELRVITAADRIPLLEEEAVDLVIRNFTINCARWEQIAFSQVYYAATQKVLVSRSLDDGDEGNGEYQDPSDLAGLRVCAPTGSTSLDNIKEAEEEAIIEPAANHTGCLVKFQRGEVDAITGDDTVLAGLAAQDPYAVVPEQAPLNDEPYGIGANKDDTELVAFVNGVLESMRENDQWQPIYTRWLKSALNGADAVQPPPTLPYR</sequence>
<evidence type="ECO:0000256" key="1">
    <source>
        <dbReference type="ARBA" id="ARBA00010333"/>
    </source>
</evidence>
<dbReference type="SUPFAM" id="SSF53850">
    <property type="entry name" value="Periplasmic binding protein-like II"/>
    <property type="match status" value="1"/>
</dbReference>
<dbReference type="PANTHER" id="PTHR30085:SF6">
    <property type="entry name" value="ABC TRANSPORTER GLUTAMINE-BINDING PROTEIN GLNH"/>
    <property type="match status" value="1"/>
</dbReference>
<proteinExistence type="inferred from homology"/>
<keyword evidence="8" id="KW-1185">Reference proteome</keyword>
<dbReference type="Pfam" id="PF00497">
    <property type="entry name" value="SBP_bac_3"/>
    <property type="match status" value="1"/>
</dbReference>
<dbReference type="AlphaFoldDB" id="A0A316TB19"/>
<feature type="chain" id="PRO_5038684031" evidence="5">
    <location>
        <begin position="20"/>
        <end position="325"/>
    </location>
</feature>
<protein>
    <submittedName>
        <fullName evidence="7">Transporter substrate-binding protein</fullName>
    </submittedName>
</protein>
<dbReference type="InterPro" id="IPR001638">
    <property type="entry name" value="Solute-binding_3/MltF_N"/>
</dbReference>
<feature type="signal peptide" evidence="5">
    <location>
        <begin position="1"/>
        <end position="19"/>
    </location>
</feature>
<feature type="compositionally biased region" description="Low complexity" evidence="4">
    <location>
        <begin position="34"/>
        <end position="48"/>
    </location>
</feature>
<dbReference type="GO" id="GO:0006865">
    <property type="term" value="P:amino acid transport"/>
    <property type="evidence" value="ECO:0007669"/>
    <property type="project" value="TreeGrafter"/>
</dbReference>
<dbReference type="InterPro" id="IPR051455">
    <property type="entry name" value="Bact_solute-bind_prot3"/>
</dbReference>
<dbReference type="Gene3D" id="3.40.190.10">
    <property type="entry name" value="Periplasmic binding protein-like II"/>
    <property type="match status" value="2"/>
</dbReference>
<dbReference type="Proteomes" id="UP000245507">
    <property type="component" value="Unassembled WGS sequence"/>
</dbReference>
<evidence type="ECO:0000259" key="6">
    <source>
        <dbReference type="SMART" id="SM00062"/>
    </source>
</evidence>
<keyword evidence="2" id="KW-0813">Transport</keyword>
<evidence type="ECO:0000256" key="5">
    <source>
        <dbReference type="SAM" id="SignalP"/>
    </source>
</evidence>
<reference evidence="7 8" key="1">
    <citation type="submission" date="2018-05" db="EMBL/GenBank/DDBJ databases">
        <title>Nocardioides silvaticus genome.</title>
        <authorList>
            <person name="Li C."/>
            <person name="Wang G."/>
        </authorList>
    </citation>
    <scope>NUCLEOTIDE SEQUENCE [LARGE SCALE GENOMIC DNA]</scope>
    <source>
        <strain evidence="7 8">CCTCC AB 2018079</strain>
    </source>
</reference>
<evidence type="ECO:0000313" key="7">
    <source>
        <dbReference type="EMBL" id="PWN00928.1"/>
    </source>
</evidence>
<organism evidence="7 8">
    <name type="scientific">Nocardioides silvaticus</name>
    <dbReference type="NCBI Taxonomy" id="2201891"/>
    <lineage>
        <taxon>Bacteria</taxon>
        <taxon>Bacillati</taxon>
        <taxon>Actinomycetota</taxon>
        <taxon>Actinomycetes</taxon>
        <taxon>Propionibacteriales</taxon>
        <taxon>Nocardioidaceae</taxon>
        <taxon>Nocardioides</taxon>
    </lineage>
</organism>
<dbReference type="SMART" id="SM00062">
    <property type="entry name" value="PBPb"/>
    <property type="match status" value="1"/>
</dbReference>
<evidence type="ECO:0000313" key="8">
    <source>
        <dbReference type="Proteomes" id="UP000245507"/>
    </source>
</evidence>
<dbReference type="GO" id="GO:0005576">
    <property type="term" value="C:extracellular region"/>
    <property type="evidence" value="ECO:0007669"/>
    <property type="project" value="TreeGrafter"/>
</dbReference>
<evidence type="ECO:0000256" key="3">
    <source>
        <dbReference type="ARBA" id="ARBA00022729"/>
    </source>
</evidence>
<dbReference type="OrthoDB" id="9807888at2"/>
<dbReference type="EMBL" id="QGDD01000013">
    <property type="protein sequence ID" value="PWN00928.1"/>
    <property type="molecule type" value="Genomic_DNA"/>
</dbReference>
<name>A0A316TB19_9ACTN</name>
<comment type="caution">
    <text evidence="7">The sequence shown here is derived from an EMBL/GenBank/DDBJ whole genome shotgun (WGS) entry which is preliminary data.</text>
</comment>
<evidence type="ECO:0000256" key="4">
    <source>
        <dbReference type="SAM" id="MobiDB-lite"/>
    </source>
</evidence>
<evidence type="ECO:0000256" key="2">
    <source>
        <dbReference type="ARBA" id="ARBA00022448"/>
    </source>
</evidence>
<dbReference type="PANTHER" id="PTHR30085">
    <property type="entry name" value="AMINO ACID ABC TRANSPORTER PERMEASE"/>
    <property type="match status" value="1"/>
</dbReference>
<keyword evidence="3 5" id="KW-0732">Signal</keyword>
<dbReference type="RefSeq" id="WP_109697403.1">
    <property type="nucleotide sequence ID" value="NZ_QGDD01000013.1"/>
</dbReference>
<gene>
    <name evidence="7" type="ORF">DJ010_20945</name>
</gene>
<comment type="similarity">
    <text evidence="1">Belongs to the bacterial solute-binding protein 3 family.</text>
</comment>
<dbReference type="GO" id="GO:0030288">
    <property type="term" value="C:outer membrane-bounded periplasmic space"/>
    <property type="evidence" value="ECO:0007669"/>
    <property type="project" value="TreeGrafter"/>
</dbReference>
<dbReference type="CDD" id="cd13690">
    <property type="entry name" value="PBP2_GluB"/>
    <property type="match status" value="1"/>
</dbReference>
<dbReference type="PROSITE" id="PS51257">
    <property type="entry name" value="PROKAR_LIPOPROTEIN"/>
    <property type="match status" value="1"/>
</dbReference>